<dbReference type="CDD" id="cd11341">
    <property type="entry name" value="AmyAc_Pullulanase_LD-like"/>
    <property type="match status" value="1"/>
</dbReference>
<dbReference type="EMBL" id="JBHMAF010000108">
    <property type="protein sequence ID" value="MFB9759996.1"/>
    <property type="molecule type" value="Genomic_DNA"/>
</dbReference>
<dbReference type="NCBIfam" id="TIGR02104">
    <property type="entry name" value="pulA_typeI"/>
    <property type="match status" value="1"/>
</dbReference>
<dbReference type="Pfam" id="PF00128">
    <property type="entry name" value="Alpha-amylase"/>
    <property type="match status" value="2"/>
</dbReference>
<evidence type="ECO:0000313" key="3">
    <source>
        <dbReference type="EMBL" id="MFB9759996.1"/>
    </source>
</evidence>
<dbReference type="Proteomes" id="UP001589609">
    <property type="component" value="Unassembled WGS sequence"/>
</dbReference>
<gene>
    <name evidence="3" type="primary">pulA</name>
    <name evidence="3" type="ORF">ACFFMS_16640</name>
</gene>
<comment type="similarity">
    <text evidence="1">Belongs to the glycosyl hydrolase 13 family.</text>
</comment>
<dbReference type="InterPro" id="IPR040697">
    <property type="entry name" value="PulA_N1"/>
</dbReference>
<dbReference type="RefSeq" id="WP_379950480.1">
    <property type="nucleotide sequence ID" value="NZ_JBHMAF010000108.1"/>
</dbReference>
<dbReference type="Gene3D" id="2.60.40.1180">
    <property type="entry name" value="Golgi alpha-mannosidase II"/>
    <property type="match status" value="1"/>
</dbReference>
<dbReference type="GO" id="GO:0051060">
    <property type="term" value="F:pullulanase activity"/>
    <property type="evidence" value="ECO:0007669"/>
    <property type="project" value="UniProtKB-EC"/>
</dbReference>
<dbReference type="Gene3D" id="2.60.40.10">
    <property type="entry name" value="Immunoglobulins"/>
    <property type="match status" value="1"/>
</dbReference>
<organism evidence="3 4">
    <name type="scientific">Ectobacillus funiculus</name>
    <dbReference type="NCBI Taxonomy" id="137993"/>
    <lineage>
        <taxon>Bacteria</taxon>
        <taxon>Bacillati</taxon>
        <taxon>Bacillota</taxon>
        <taxon>Bacilli</taxon>
        <taxon>Bacillales</taxon>
        <taxon>Bacillaceae</taxon>
        <taxon>Ectobacillus</taxon>
    </lineage>
</organism>
<reference evidence="3 4" key="1">
    <citation type="submission" date="2024-09" db="EMBL/GenBank/DDBJ databases">
        <authorList>
            <person name="Sun Q."/>
            <person name="Mori K."/>
        </authorList>
    </citation>
    <scope>NUCLEOTIDE SEQUENCE [LARGE SCALE GENOMIC DNA]</scope>
    <source>
        <strain evidence="3 4">JCM 11201</strain>
    </source>
</reference>
<evidence type="ECO:0000259" key="2">
    <source>
        <dbReference type="SMART" id="SM00642"/>
    </source>
</evidence>
<dbReference type="CDD" id="cd02860">
    <property type="entry name" value="E_set_Pullulanase"/>
    <property type="match status" value="1"/>
</dbReference>
<dbReference type="EC" id="3.2.1.41" evidence="3"/>
<evidence type="ECO:0000256" key="1">
    <source>
        <dbReference type="ARBA" id="ARBA00008061"/>
    </source>
</evidence>
<comment type="caution">
    <text evidence="3">The sequence shown here is derived from an EMBL/GenBank/DDBJ whole genome shotgun (WGS) entry which is preliminary data.</text>
</comment>
<dbReference type="InterPro" id="IPR049117">
    <property type="entry name" value="pulA_all-beta"/>
</dbReference>
<feature type="domain" description="Glycosyl hydrolase family 13 catalytic" evidence="2">
    <location>
        <begin position="226"/>
        <end position="614"/>
    </location>
</feature>
<dbReference type="Gene3D" id="2.60.40.2320">
    <property type="match status" value="1"/>
</dbReference>
<dbReference type="InterPro" id="IPR006047">
    <property type="entry name" value="GH13_cat_dom"/>
</dbReference>
<dbReference type="Gene3D" id="3.20.20.80">
    <property type="entry name" value="Glycosidases"/>
    <property type="match status" value="1"/>
</dbReference>
<keyword evidence="3" id="KW-0326">Glycosidase</keyword>
<dbReference type="SUPFAM" id="SSF81296">
    <property type="entry name" value="E set domains"/>
    <property type="match status" value="1"/>
</dbReference>
<dbReference type="InterPro" id="IPR014756">
    <property type="entry name" value="Ig_E-set"/>
</dbReference>
<protein>
    <submittedName>
        <fullName evidence="3">Type I pullulanase</fullName>
        <ecNumber evidence="3">3.2.1.41</ecNumber>
    </submittedName>
</protein>
<dbReference type="SUPFAM" id="SSF51445">
    <property type="entry name" value="(Trans)glycosidases"/>
    <property type="match status" value="1"/>
</dbReference>
<accession>A0ABV5WIR5</accession>
<sequence length="714" mass="81273">MLKIERLFEAYLDGMDYIVVLLPHSYGVSSQFLLRKGKQERQLQVIHVHNLPGFTKYECKASEHIEIGTPYLVVDERENETDLQIGAVIRTKEFDEAYYYDGDDLGVTYTAQESIFKVWSPPASLMKLRVYKEDGYIDHEMTRRENGVWSYRLSGDWEGARYTFVVCVNLVWREVTDPYAKAITANGEHGVVINMERTREKQTIGCPSLVNFTDAIIYEAHIRDLTVHPDSGVLQKGRYLGMTETQTMSTKGTTTGLSYLKELGITHLELLPFNHFGEVDEQNPKATYNWGYNPLHFNAPEGSYATNPADPYSRIIELKQMIEALHESGIGVIMDVVYNHVYIREESSFEKLVPGYYFRHDANGMPSNGTGVGNDIASERRMVRKFILDSVQYWLQEYGVDGFRFDLMGILDWGTMNEVRRVVDAIRPDVLILGEGWDLNTPLPADQKATLGNAKYMPRIAHFNDRFRDYIKGSTFSIFDQGYAFGNCSHLDEVKRVIRGSVPLQPHDTDLFAEPEQTVNYVESHDNHTMWDKLSQSNGEESEALRKHRHLLATAITLLSQGIPFLHAGQEFYRTKQGIENSYNSPDHINQIDWKRKDQNSAAVEYIKGLIRLRRSHGAFRFASTKLIQKHCSFLAAPAPIILYHLHDVAAFGQWKEILVLFNTGVDPKVVKLPSTGEWQVLVNETESGSLPITSHEGAEFAVAPVSAYVLAKM</sequence>
<name>A0ABV5WIR5_9BACI</name>
<dbReference type="Pfam" id="PF02922">
    <property type="entry name" value="CBM_48"/>
    <property type="match status" value="1"/>
</dbReference>
<evidence type="ECO:0000313" key="4">
    <source>
        <dbReference type="Proteomes" id="UP001589609"/>
    </source>
</evidence>
<dbReference type="InterPro" id="IPR017853">
    <property type="entry name" value="GH"/>
</dbReference>
<dbReference type="InterPro" id="IPR004193">
    <property type="entry name" value="Glyco_hydro_13_N"/>
</dbReference>
<dbReference type="Pfam" id="PF17999">
    <property type="entry name" value="PulA_N1"/>
    <property type="match status" value="1"/>
</dbReference>
<proteinExistence type="inferred from homology"/>
<dbReference type="Pfam" id="PF21653">
    <property type="entry name" value="pulA_all-beta"/>
    <property type="match status" value="1"/>
</dbReference>
<dbReference type="InterPro" id="IPR013783">
    <property type="entry name" value="Ig-like_fold"/>
</dbReference>
<keyword evidence="4" id="KW-1185">Reference proteome</keyword>
<dbReference type="PANTHER" id="PTHR43002">
    <property type="entry name" value="GLYCOGEN DEBRANCHING ENZYME"/>
    <property type="match status" value="1"/>
</dbReference>
<dbReference type="InterPro" id="IPR013780">
    <property type="entry name" value="Glyco_hydro_b"/>
</dbReference>
<dbReference type="InterPro" id="IPR011840">
    <property type="entry name" value="PulA_typeI"/>
</dbReference>
<keyword evidence="3" id="KW-0378">Hydrolase</keyword>
<dbReference type="SMART" id="SM00642">
    <property type="entry name" value="Aamy"/>
    <property type="match status" value="1"/>
</dbReference>